<keyword evidence="3" id="KW-1185">Reference proteome</keyword>
<keyword evidence="1" id="KW-0732">Signal</keyword>
<evidence type="ECO:0000256" key="1">
    <source>
        <dbReference type="SAM" id="SignalP"/>
    </source>
</evidence>
<dbReference type="EMBL" id="JAHRGL010000062">
    <property type="protein sequence ID" value="MBV2134548.1"/>
    <property type="molecule type" value="Genomic_DNA"/>
</dbReference>
<gene>
    <name evidence="2" type="ORF">KRX52_17355</name>
</gene>
<proteinExistence type="predicted"/>
<sequence>MNTLKLTTLGILLAALGGYAGTALAGNGIEGTFDMTTEAMGVKVRSTTVELTPEFIREGDSKLAIATWEHKDGYVTARDKNGGTLLHARIEDGGDTLIQEIEGIGTATFTRID</sequence>
<accession>A0ABS6N0H1</accession>
<name>A0ABS6N0H1_9GAMM</name>
<feature type="chain" id="PRO_5045403667" evidence="1">
    <location>
        <begin position="26"/>
        <end position="113"/>
    </location>
</feature>
<evidence type="ECO:0000313" key="2">
    <source>
        <dbReference type="EMBL" id="MBV2134548.1"/>
    </source>
</evidence>
<dbReference type="Proteomes" id="UP000813068">
    <property type="component" value="Unassembled WGS sequence"/>
</dbReference>
<dbReference type="RefSeq" id="WP_217682994.1">
    <property type="nucleotide sequence ID" value="NZ_JAHRGL010000062.1"/>
</dbReference>
<reference evidence="2 3" key="1">
    <citation type="submission" date="2021-06" db="EMBL/GenBank/DDBJ databases">
        <title>Differences between aerobic and microaerobic xylene degrading microbial communities.</title>
        <authorList>
            <person name="Banerjee S."/>
            <person name="Tancsics A."/>
        </authorList>
    </citation>
    <scope>NUCLEOTIDE SEQUENCE [LARGE SCALE GENOMIC DNA]</scope>
    <source>
        <strain evidence="2 3">MAP12</strain>
    </source>
</reference>
<organism evidence="2 3">
    <name type="scientific">Geopseudomonas aromaticivorans</name>
    <dbReference type="NCBI Taxonomy" id="2849492"/>
    <lineage>
        <taxon>Bacteria</taxon>
        <taxon>Pseudomonadati</taxon>
        <taxon>Pseudomonadota</taxon>
        <taxon>Gammaproteobacteria</taxon>
        <taxon>Pseudomonadales</taxon>
        <taxon>Pseudomonadaceae</taxon>
        <taxon>Geopseudomonas</taxon>
    </lineage>
</organism>
<comment type="caution">
    <text evidence="2">The sequence shown here is derived from an EMBL/GenBank/DDBJ whole genome shotgun (WGS) entry which is preliminary data.</text>
</comment>
<evidence type="ECO:0000313" key="3">
    <source>
        <dbReference type="Proteomes" id="UP000813068"/>
    </source>
</evidence>
<feature type="signal peptide" evidence="1">
    <location>
        <begin position="1"/>
        <end position="25"/>
    </location>
</feature>
<protein>
    <submittedName>
        <fullName evidence="2">Uncharacterized protein</fullName>
    </submittedName>
</protein>